<evidence type="ECO:0000256" key="4">
    <source>
        <dbReference type="ARBA" id="ARBA00022490"/>
    </source>
</evidence>
<evidence type="ECO:0000256" key="2">
    <source>
        <dbReference type="ARBA" id="ARBA00008791"/>
    </source>
</evidence>
<keyword evidence="4" id="KW-0963">Cytoplasm</keyword>
<feature type="domain" description="UspA" evidence="5">
    <location>
        <begin position="130"/>
        <end position="262"/>
    </location>
</feature>
<dbReference type="STRING" id="1392877.SAMN05216221_2907"/>
<reference evidence="7" key="1">
    <citation type="submission" date="2016-10" db="EMBL/GenBank/DDBJ databases">
        <authorList>
            <person name="Varghese N."/>
            <person name="Submissions S."/>
        </authorList>
    </citation>
    <scope>NUCLEOTIDE SEQUENCE [LARGE SCALE GENOMIC DNA]</scope>
    <source>
        <strain evidence="7">KCTC 32247</strain>
    </source>
</reference>
<dbReference type="InterPro" id="IPR006016">
    <property type="entry name" value="UspA"/>
</dbReference>
<comment type="subcellular location">
    <subcellularLocation>
        <location evidence="1">Cytoplasm</location>
    </subcellularLocation>
</comment>
<dbReference type="EMBL" id="LT629751">
    <property type="protein sequence ID" value="SDS89434.1"/>
    <property type="molecule type" value="Genomic_DNA"/>
</dbReference>
<organism evidence="6 7">
    <name type="scientific">Pseudomonas oryzae</name>
    <dbReference type="NCBI Taxonomy" id="1392877"/>
    <lineage>
        <taxon>Bacteria</taxon>
        <taxon>Pseudomonadati</taxon>
        <taxon>Pseudomonadota</taxon>
        <taxon>Gammaproteobacteria</taxon>
        <taxon>Pseudomonadales</taxon>
        <taxon>Pseudomonadaceae</taxon>
        <taxon>Pseudomonas</taxon>
    </lineage>
</organism>
<gene>
    <name evidence="6" type="ORF">SAMN05216221_2907</name>
</gene>
<comment type="subunit">
    <text evidence="3">Homodimer.</text>
</comment>
<accession>A0A1H1VX21</accession>
<sequence>MLKHILVAHDLSPEADLALRRGALLAREQGARLTLLHVAATAEAADAACVRMRERLDACGASGAQVRACHGQAVAMLLHQARGLEADLLVLGTHHRRSPEGFAGTTLERLLHDSPAPVLLVAGHDPAPWRSALAALDFSPCASRALQLARSLLGAGAQLHALHVHEVAAIHAGEDPADLAFQNELFERLLGEQQALLDDGVQLSHELRQGERLSCLQAVLAERRPQLLALGAHSRSQLADTLLGSLTLECLRQPPCDVLVVR</sequence>
<dbReference type="AlphaFoldDB" id="A0A1H1VX21"/>
<dbReference type="SUPFAM" id="SSF52402">
    <property type="entry name" value="Adenine nucleotide alpha hydrolases-like"/>
    <property type="match status" value="2"/>
</dbReference>
<evidence type="ECO:0000313" key="6">
    <source>
        <dbReference type="EMBL" id="SDS89434.1"/>
    </source>
</evidence>
<dbReference type="Proteomes" id="UP000243359">
    <property type="component" value="Chromosome I"/>
</dbReference>
<dbReference type="GO" id="GO:0005737">
    <property type="term" value="C:cytoplasm"/>
    <property type="evidence" value="ECO:0007669"/>
    <property type="project" value="UniProtKB-SubCell"/>
</dbReference>
<comment type="similarity">
    <text evidence="2">Belongs to the universal stress protein A family.</text>
</comment>
<evidence type="ECO:0000256" key="1">
    <source>
        <dbReference type="ARBA" id="ARBA00004496"/>
    </source>
</evidence>
<evidence type="ECO:0000313" key="7">
    <source>
        <dbReference type="Proteomes" id="UP000243359"/>
    </source>
</evidence>
<dbReference type="InterPro" id="IPR014729">
    <property type="entry name" value="Rossmann-like_a/b/a_fold"/>
</dbReference>
<dbReference type="PANTHER" id="PTHR46268">
    <property type="entry name" value="STRESS RESPONSE PROTEIN NHAX"/>
    <property type="match status" value="1"/>
</dbReference>
<dbReference type="PANTHER" id="PTHR46268:SF23">
    <property type="entry name" value="UNIVERSAL STRESS PROTEIN A-RELATED"/>
    <property type="match status" value="1"/>
</dbReference>
<dbReference type="CDD" id="cd00293">
    <property type="entry name" value="USP-like"/>
    <property type="match status" value="2"/>
</dbReference>
<dbReference type="PRINTS" id="PR01438">
    <property type="entry name" value="UNVRSLSTRESS"/>
</dbReference>
<feature type="domain" description="UspA" evidence="5">
    <location>
        <begin position="1"/>
        <end position="121"/>
    </location>
</feature>
<dbReference type="Gene3D" id="3.40.50.620">
    <property type="entry name" value="HUPs"/>
    <property type="match status" value="2"/>
</dbReference>
<evidence type="ECO:0000259" key="5">
    <source>
        <dbReference type="Pfam" id="PF00582"/>
    </source>
</evidence>
<keyword evidence="7" id="KW-1185">Reference proteome</keyword>
<dbReference type="Pfam" id="PF00582">
    <property type="entry name" value="Usp"/>
    <property type="match status" value="2"/>
</dbReference>
<name>A0A1H1VX21_9PSED</name>
<dbReference type="InterPro" id="IPR006015">
    <property type="entry name" value="Universal_stress_UspA"/>
</dbReference>
<proteinExistence type="inferred from homology"/>
<evidence type="ECO:0000256" key="3">
    <source>
        <dbReference type="ARBA" id="ARBA00011738"/>
    </source>
</evidence>
<dbReference type="OrthoDB" id="9792500at2"/>
<dbReference type="RefSeq" id="WP_090349605.1">
    <property type="nucleotide sequence ID" value="NZ_LT629751.1"/>
</dbReference>
<protein>
    <submittedName>
        <fullName evidence="6">Nucleotide-binding universal stress protein, UspA family</fullName>
    </submittedName>
</protein>